<dbReference type="Pfam" id="PF01263">
    <property type="entry name" value="Aldose_epim"/>
    <property type="match status" value="1"/>
</dbReference>
<evidence type="ECO:0000313" key="2">
    <source>
        <dbReference type="Proteomes" id="UP000298693"/>
    </source>
</evidence>
<dbReference type="EMBL" id="CP032346">
    <property type="protein sequence ID" value="QCO16758.1"/>
    <property type="molecule type" value="Genomic_DNA"/>
</dbReference>
<dbReference type="GO" id="GO:0030246">
    <property type="term" value="F:carbohydrate binding"/>
    <property type="evidence" value="ECO:0007669"/>
    <property type="project" value="InterPro"/>
</dbReference>
<geneLocation type="plasmid" evidence="1">
    <name>p1</name>
</geneLocation>
<dbReference type="Gene3D" id="2.70.98.10">
    <property type="match status" value="1"/>
</dbReference>
<evidence type="ECO:0000313" key="1">
    <source>
        <dbReference type="EMBL" id="QCO16758.1"/>
    </source>
</evidence>
<keyword evidence="1" id="KW-0614">Plasmid</keyword>
<dbReference type="GO" id="GO:0016853">
    <property type="term" value="F:isomerase activity"/>
    <property type="evidence" value="ECO:0007669"/>
    <property type="project" value="InterPro"/>
</dbReference>
<dbReference type="AlphaFoldDB" id="A0A4D8R0N4"/>
<dbReference type="InterPro" id="IPR008183">
    <property type="entry name" value="Aldose_1/G6P_1-epimerase"/>
</dbReference>
<sequence>MAWTVCHHQGDPVNSRYTGGKMAERSGCAAIRTASAKVWQGPIGLGSRHTFARSTALPFPCGLCDTRTIPAPNHRRQEVRMQQVELDQGIGAHTLTLNRSAANGSLECTLCPGRGGVVSRLAWRGATGTIDLLRPASDWALHHGSAIDMGCFPLVPFSNRIAGGEFTFDGRRVRLPLDGDGNPHVIHGHGWRAAWTVEEATESAVRMVFRHPADAWPWRYRATQTVALEEDGASLTLSLVNEDDTPMPAGIGLHPYFPKPPGTRLTARVGGVWLNGPTILPVERAAVPPGWAFTDGIVMDRTVLDNGFTGWDGKAALDWPTLGRRLSIETEGPFGHLIVYAPPDAAYLCVEPVSHMTDAVNRPEEPDTGLRRLEPGGELSGTLRLRLEPLAP</sequence>
<dbReference type="InterPro" id="IPR011013">
    <property type="entry name" value="Gal_mutarotase_sf_dom"/>
</dbReference>
<dbReference type="CDD" id="cd09021">
    <property type="entry name" value="Aldose_epim_Ec_YphB"/>
    <property type="match status" value="1"/>
</dbReference>
<gene>
    <name evidence="1" type="ORF">D3869_15745</name>
</gene>
<accession>A0A4D8R0N4</accession>
<dbReference type="Proteomes" id="UP000298693">
    <property type="component" value="Plasmid p1"/>
</dbReference>
<dbReference type="InterPro" id="IPR014718">
    <property type="entry name" value="GH-type_carb-bd"/>
</dbReference>
<proteinExistence type="predicted"/>
<dbReference type="GO" id="GO:0005975">
    <property type="term" value="P:carbohydrate metabolic process"/>
    <property type="evidence" value="ECO:0007669"/>
    <property type="project" value="InterPro"/>
</dbReference>
<dbReference type="SUPFAM" id="SSF74650">
    <property type="entry name" value="Galactose mutarotase-like"/>
    <property type="match status" value="1"/>
</dbReference>
<name>A0A4D8R0N4_AZOBR</name>
<protein>
    <submittedName>
        <fullName evidence="1">Aldose 1-epimerase</fullName>
    </submittedName>
</protein>
<reference evidence="1 2" key="1">
    <citation type="submission" date="2018-09" db="EMBL/GenBank/DDBJ databases">
        <title>Whole genome based analysis of evolution and adaptive divergence in Indian and Brazilian strains of Azospirillum brasilense.</title>
        <authorList>
            <person name="Singh C."/>
            <person name="Tripathi A.K."/>
        </authorList>
    </citation>
    <scope>NUCLEOTIDE SEQUENCE [LARGE SCALE GENOMIC DNA]</scope>
    <source>
        <strain evidence="1 2">MTCC4039</strain>
        <plasmid evidence="1 2">p1</plasmid>
    </source>
</reference>
<organism evidence="1 2">
    <name type="scientific">Azospirillum brasilense</name>
    <dbReference type="NCBI Taxonomy" id="192"/>
    <lineage>
        <taxon>Bacteria</taxon>
        <taxon>Pseudomonadati</taxon>
        <taxon>Pseudomonadota</taxon>
        <taxon>Alphaproteobacteria</taxon>
        <taxon>Rhodospirillales</taxon>
        <taxon>Azospirillaceae</taxon>
        <taxon>Azospirillum</taxon>
    </lineage>
</organism>